<evidence type="ECO:0000313" key="3">
    <source>
        <dbReference type="Proteomes" id="UP001165060"/>
    </source>
</evidence>
<dbReference type="SUPFAM" id="SSF48403">
    <property type="entry name" value="Ankyrin repeat"/>
    <property type="match status" value="1"/>
</dbReference>
<evidence type="ECO:0008006" key="4">
    <source>
        <dbReference type="Google" id="ProtNLM"/>
    </source>
</evidence>
<organism evidence="2 3">
    <name type="scientific">Tetraparma gracilis</name>
    <dbReference type="NCBI Taxonomy" id="2962635"/>
    <lineage>
        <taxon>Eukaryota</taxon>
        <taxon>Sar</taxon>
        <taxon>Stramenopiles</taxon>
        <taxon>Ochrophyta</taxon>
        <taxon>Bolidophyceae</taxon>
        <taxon>Parmales</taxon>
        <taxon>Triparmaceae</taxon>
        <taxon>Tetraparma</taxon>
    </lineage>
</organism>
<evidence type="ECO:0000313" key="2">
    <source>
        <dbReference type="EMBL" id="GMI52362.1"/>
    </source>
</evidence>
<protein>
    <recommendedName>
        <fullName evidence="4">Ankyrin repeat-containing domain protein</fullName>
    </recommendedName>
</protein>
<comment type="caution">
    <text evidence="2">The sequence shown here is derived from an EMBL/GenBank/DDBJ whole genome shotgun (WGS) entry which is preliminary data.</text>
</comment>
<gene>
    <name evidence="2" type="ORF">TeGR_g1818</name>
</gene>
<dbReference type="Proteomes" id="UP001165060">
    <property type="component" value="Unassembled WGS sequence"/>
</dbReference>
<proteinExistence type="predicted"/>
<sequence length="367" mass="38509">MSVTRRQSLASAGSPHPLPPPLSTPPPLPSSAPLPAPPSVPAAPAGRTPGKASRPPRSPSTDLAPSALIAAITSSRFPHALSLLRAEPKLAAASDSAGYTPLHHALYAGAPYALTEALVTAYPAAVGMADPTDQSLPLHLFAEAADIKSSDVSKVLSLLLRTGSTIGSGVCIAAALDGDDDTALHRAVYKRADAAVVEQLCAAYAGATLVRNKDGDCPLDVALRRDAKVDVVAGLVATMVVAFQAGAGAEMELVLDQGKLGAWAAKRREAERAKAIVRVLEWVKAVDAAVKEVAGAKEAEQRGAELKALRTEQEHSREALEFVRAEFPDVFKEMGLSADEWDGEQGAGKMREALARVHPLLRRYNRK</sequence>
<dbReference type="EMBL" id="BRYB01006221">
    <property type="protein sequence ID" value="GMI52362.1"/>
    <property type="molecule type" value="Genomic_DNA"/>
</dbReference>
<accession>A0ABQ6N9Y0</accession>
<reference evidence="2 3" key="1">
    <citation type="journal article" date="2023" name="Commun. Biol.">
        <title>Genome analysis of Parmales, the sister group of diatoms, reveals the evolutionary specialization of diatoms from phago-mixotrophs to photoautotrophs.</title>
        <authorList>
            <person name="Ban H."/>
            <person name="Sato S."/>
            <person name="Yoshikawa S."/>
            <person name="Yamada K."/>
            <person name="Nakamura Y."/>
            <person name="Ichinomiya M."/>
            <person name="Sato N."/>
            <person name="Blanc-Mathieu R."/>
            <person name="Endo H."/>
            <person name="Kuwata A."/>
            <person name="Ogata H."/>
        </authorList>
    </citation>
    <scope>NUCLEOTIDE SEQUENCE [LARGE SCALE GENOMIC DNA]</scope>
</reference>
<dbReference type="InterPro" id="IPR036770">
    <property type="entry name" value="Ankyrin_rpt-contain_sf"/>
</dbReference>
<keyword evidence="3" id="KW-1185">Reference proteome</keyword>
<name>A0ABQ6N9Y0_9STRA</name>
<feature type="region of interest" description="Disordered" evidence="1">
    <location>
        <begin position="1"/>
        <end position="63"/>
    </location>
</feature>
<feature type="compositionally biased region" description="Pro residues" evidence="1">
    <location>
        <begin position="16"/>
        <end position="41"/>
    </location>
</feature>
<evidence type="ECO:0000256" key="1">
    <source>
        <dbReference type="SAM" id="MobiDB-lite"/>
    </source>
</evidence>
<dbReference type="Gene3D" id="1.25.40.20">
    <property type="entry name" value="Ankyrin repeat-containing domain"/>
    <property type="match status" value="1"/>
</dbReference>